<keyword evidence="5" id="KW-0029">Amino-acid transport</keyword>
<evidence type="ECO:0000256" key="5">
    <source>
        <dbReference type="ARBA" id="ARBA00022970"/>
    </source>
</evidence>
<evidence type="ECO:0000256" key="3">
    <source>
        <dbReference type="ARBA" id="ARBA00022741"/>
    </source>
</evidence>
<dbReference type="InterPro" id="IPR052156">
    <property type="entry name" value="BCAA_Transport_ATP-bd_LivF"/>
</dbReference>
<dbReference type="InterPro" id="IPR027417">
    <property type="entry name" value="P-loop_NTPase"/>
</dbReference>
<evidence type="ECO:0000313" key="7">
    <source>
        <dbReference type="EMBL" id="MCI0126385.1"/>
    </source>
</evidence>
<organism evidence="7 8">
    <name type="scientific">Paradevosia shaoguanensis</name>
    <dbReference type="NCBI Taxonomy" id="1335043"/>
    <lineage>
        <taxon>Bacteria</taxon>
        <taxon>Pseudomonadati</taxon>
        <taxon>Pseudomonadota</taxon>
        <taxon>Alphaproteobacteria</taxon>
        <taxon>Hyphomicrobiales</taxon>
        <taxon>Devosiaceae</taxon>
        <taxon>Paradevosia</taxon>
    </lineage>
</organism>
<keyword evidence="8" id="KW-1185">Reference proteome</keyword>
<dbReference type="InterPro" id="IPR003439">
    <property type="entry name" value="ABC_transporter-like_ATP-bd"/>
</dbReference>
<keyword evidence="4 7" id="KW-0067">ATP-binding</keyword>
<accession>A0AA41UAI0</accession>
<keyword evidence="2" id="KW-0813">Transport</keyword>
<comment type="similarity">
    <text evidence="1">Belongs to the ABC transporter superfamily.</text>
</comment>
<evidence type="ECO:0000256" key="1">
    <source>
        <dbReference type="ARBA" id="ARBA00005417"/>
    </source>
</evidence>
<dbReference type="GO" id="GO:0005524">
    <property type="term" value="F:ATP binding"/>
    <property type="evidence" value="ECO:0007669"/>
    <property type="project" value="UniProtKB-KW"/>
</dbReference>
<keyword evidence="3" id="KW-0547">Nucleotide-binding</keyword>
<name>A0AA41UAI0_9HYPH</name>
<dbReference type="SUPFAM" id="SSF52540">
    <property type="entry name" value="P-loop containing nucleoside triphosphate hydrolases"/>
    <property type="match status" value="1"/>
</dbReference>
<evidence type="ECO:0000259" key="6">
    <source>
        <dbReference type="PROSITE" id="PS50893"/>
    </source>
</evidence>
<dbReference type="PANTHER" id="PTHR43820">
    <property type="entry name" value="HIGH-AFFINITY BRANCHED-CHAIN AMINO ACID TRANSPORT ATP-BINDING PROTEIN LIVF"/>
    <property type="match status" value="1"/>
</dbReference>
<dbReference type="GO" id="GO:0015807">
    <property type="term" value="P:L-amino acid transport"/>
    <property type="evidence" value="ECO:0007669"/>
    <property type="project" value="TreeGrafter"/>
</dbReference>
<dbReference type="InterPro" id="IPR017871">
    <property type="entry name" value="ABC_transporter-like_CS"/>
</dbReference>
<proteinExistence type="inferred from homology"/>
<evidence type="ECO:0000313" key="8">
    <source>
        <dbReference type="Proteomes" id="UP001156140"/>
    </source>
</evidence>
<dbReference type="Pfam" id="PF00005">
    <property type="entry name" value="ABC_tran"/>
    <property type="match status" value="1"/>
</dbReference>
<evidence type="ECO:0000256" key="2">
    <source>
        <dbReference type="ARBA" id="ARBA00022448"/>
    </source>
</evidence>
<dbReference type="Proteomes" id="UP001156140">
    <property type="component" value="Unassembled WGS sequence"/>
</dbReference>
<feature type="domain" description="ABC transporter" evidence="6">
    <location>
        <begin position="6"/>
        <end position="237"/>
    </location>
</feature>
<dbReference type="PROSITE" id="PS50893">
    <property type="entry name" value="ABC_TRANSPORTER_2"/>
    <property type="match status" value="1"/>
</dbReference>
<dbReference type="GO" id="GO:0016887">
    <property type="term" value="F:ATP hydrolysis activity"/>
    <property type="evidence" value="ECO:0007669"/>
    <property type="project" value="InterPro"/>
</dbReference>
<dbReference type="EMBL" id="JALAZD010000001">
    <property type="protein sequence ID" value="MCI0126385.1"/>
    <property type="molecule type" value="Genomic_DNA"/>
</dbReference>
<reference evidence="7" key="1">
    <citation type="submission" date="2022-03" db="EMBL/GenBank/DDBJ databases">
        <title>The complete genome sequence of a Methyloterrigena soli.</title>
        <authorList>
            <person name="Zi Z."/>
        </authorList>
    </citation>
    <scope>NUCLEOTIDE SEQUENCE</scope>
    <source>
        <strain evidence="7">M48</strain>
    </source>
</reference>
<evidence type="ECO:0000256" key="4">
    <source>
        <dbReference type="ARBA" id="ARBA00022840"/>
    </source>
</evidence>
<sequence length="238" mass="25115">MAARSILVDNLTVARGGKRVIHSVSFAVAPGRISTLLGANGAGKSSTVMAMAGAVPTDGGKVRLGEETLTGLPSDRIRRHGVALVPEGHRVLGQLSVEDNLLVAALDPSAAARKSGLDRVYEIFPELAERRRQQASDLSGGQKQMVAMGQAFIARPDFMIVDELSLGLAPTVVRRLAEALTLAAGQGIGVLLIEQFANLALDLAQHAMVLERGRLVYDGPSATLRENPEILHGAYLAQ</sequence>
<dbReference type="CDD" id="cd03224">
    <property type="entry name" value="ABC_TM1139_LivF_branched"/>
    <property type="match status" value="1"/>
</dbReference>
<protein>
    <submittedName>
        <fullName evidence="7">ABC transporter ATP-binding protein</fullName>
    </submittedName>
</protein>
<dbReference type="Gene3D" id="3.40.50.300">
    <property type="entry name" value="P-loop containing nucleotide triphosphate hydrolases"/>
    <property type="match status" value="1"/>
</dbReference>
<dbReference type="GO" id="GO:0015658">
    <property type="term" value="F:branched-chain amino acid transmembrane transporter activity"/>
    <property type="evidence" value="ECO:0007669"/>
    <property type="project" value="TreeGrafter"/>
</dbReference>
<comment type="caution">
    <text evidence="7">The sequence shown here is derived from an EMBL/GenBank/DDBJ whole genome shotgun (WGS) entry which is preliminary data.</text>
</comment>
<dbReference type="AlphaFoldDB" id="A0AA41UAI0"/>
<dbReference type="PROSITE" id="PS00211">
    <property type="entry name" value="ABC_TRANSPORTER_1"/>
    <property type="match status" value="1"/>
</dbReference>
<dbReference type="RefSeq" id="WP_281735276.1">
    <property type="nucleotide sequence ID" value="NZ_JAKETQ010000001.1"/>
</dbReference>
<gene>
    <name evidence="7" type="ORF">ML536_06055</name>
</gene>
<dbReference type="PANTHER" id="PTHR43820:SF4">
    <property type="entry name" value="HIGH-AFFINITY BRANCHED-CHAIN AMINO ACID TRANSPORT ATP-BINDING PROTEIN LIVF"/>
    <property type="match status" value="1"/>
</dbReference>